<dbReference type="InterPro" id="IPR017927">
    <property type="entry name" value="FAD-bd_FR_type"/>
</dbReference>
<dbReference type="PIRSF" id="PIRSF006816">
    <property type="entry name" value="Cyc3_hyd_g"/>
    <property type="match status" value="1"/>
</dbReference>
<feature type="binding site" evidence="1">
    <location>
        <position position="250"/>
    </location>
    <ligand>
        <name>[2Fe-2S] cluster</name>
        <dbReference type="ChEBI" id="CHEBI:190135"/>
    </ligand>
</feature>
<dbReference type="InterPro" id="IPR001709">
    <property type="entry name" value="Flavoprot_Pyr_Nucl_cyt_Rdtase"/>
</dbReference>
<dbReference type="Gene3D" id="3.40.50.80">
    <property type="entry name" value="Nucleotide-binding domain of ferredoxin-NADP reductase (FNR) module"/>
    <property type="match status" value="1"/>
</dbReference>
<organism evidence="3 4">
    <name type="scientific">Candidatus Nitronauta litoralis</name>
    <dbReference type="NCBI Taxonomy" id="2705533"/>
    <lineage>
        <taxon>Bacteria</taxon>
        <taxon>Pseudomonadati</taxon>
        <taxon>Nitrospinota/Tectimicrobiota group</taxon>
        <taxon>Nitrospinota</taxon>
        <taxon>Nitrospinia</taxon>
        <taxon>Nitrospinales</taxon>
        <taxon>Nitrospinaceae</taxon>
        <taxon>Candidatus Nitronauta</taxon>
    </lineage>
</organism>
<dbReference type="EMBL" id="CP048685">
    <property type="protein sequence ID" value="QPJ61588.1"/>
    <property type="molecule type" value="Genomic_DNA"/>
</dbReference>
<keyword evidence="1" id="KW-0408">Iron</keyword>
<dbReference type="GO" id="GO:0006221">
    <property type="term" value="P:pyrimidine nucleotide biosynthetic process"/>
    <property type="evidence" value="ECO:0007669"/>
    <property type="project" value="InterPro"/>
</dbReference>
<dbReference type="GO" id="GO:0016491">
    <property type="term" value="F:oxidoreductase activity"/>
    <property type="evidence" value="ECO:0007669"/>
    <property type="project" value="InterPro"/>
</dbReference>
<reference evidence="3 4" key="1">
    <citation type="submission" date="2020-02" db="EMBL/GenBank/DDBJ databases">
        <title>Genomic and physiological characterization of two novel Nitrospinaceae genera.</title>
        <authorList>
            <person name="Mueller A.J."/>
            <person name="Jung M.-Y."/>
            <person name="Strachan C.R."/>
            <person name="Herbold C.W."/>
            <person name="Kirkegaard R.H."/>
            <person name="Daims H."/>
        </authorList>
    </citation>
    <scope>NUCLEOTIDE SEQUENCE [LARGE SCALE GENOMIC DNA]</scope>
    <source>
        <strain evidence="3">EB</strain>
    </source>
</reference>
<evidence type="ECO:0000256" key="1">
    <source>
        <dbReference type="PIRSR" id="PIRSR006816-2"/>
    </source>
</evidence>
<keyword evidence="1" id="KW-0411">Iron-sulfur</keyword>
<dbReference type="InterPro" id="IPR017938">
    <property type="entry name" value="Riboflavin_synthase-like_b-brl"/>
</dbReference>
<dbReference type="InterPro" id="IPR050353">
    <property type="entry name" value="PyrK_electron_transfer"/>
</dbReference>
<dbReference type="Pfam" id="PF00175">
    <property type="entry name" value="NAD_binding_1"/>
    <property type="match status" value="1"/>
</dbReference>
<dbReference type="CDD" id="cd06221">
    <property type="entry name" value="sulfite_reductase_like"/>
    <property type="match status" value="1"/>
</dbReference>
<dbReference type="GO" id="GO:0046872">
    <property type="term" value="F:metal ion binding"/>
    <property type="evidence" value="ECO:0007669"/>
    <property type="project" value="UniProtKB-KW"/>
</dbReference>
<feature type="binding site" evidence="1">
    <location>
        <position position="247"/>
    </location>
    <ligand>
        <name>[2Fe-2S] cluster</name>
        <dbReference type="ChEBI" id="CHEBI:190135"/>
    </ligand>
</feature>
<dbReference type="GO" id="GO:0051537">
    <property type="term" value="F:2 iron, 2 sulfur cluster binding"/>
    <property type="evidence" value="ECO:0007669"/>
    <property type="project" value="UniProtKB-KW"/>
</dbReference>
<dbReference type="AlphaFoldDB" id="A0A7T0BVA6"/>
<sequence length="278" mass="30965">MNPINSDPVVPELLKIHRVIREAEDTFTLDLLPPDKTQSEYSPGQFNMLYAFGVGDVPISISGRSSQSGGWLHTIREVGTVTRALHRLKKGQTIGVRGPFGKGWPVDLAKGKDVVILAGGIGLAPLRPVLEQIQSHRDHYGNVSLLYGARMPDGLLFSQDRETWRGRNGIQVKVTVDTGDRDWRGNVGVVTHLIDRVKFDSLQTIAMVCGPEVMMRYSVRELQRFGVPTNQIFISMERNMKCAVGFCGHCQFGPSFICKDGPVFDYPSIQPFLEVREL</sequence>
<dbReference type="KEGG" id="nli:G3M70_06685"/>
<dbReference type="Pfam" id="PF10418">
    <property type="entry name" value="DHODB_Fe-S_bind"/>
    <property type="match status" value="1"/>
</dbReference>
<dbReference type="SUPFAM" id="SSF52343">
    <property type="entry name" value="Ferredoxin reductase-like, C-terminal NADP-linked domain"/>
    <property type="match status" value="1"/>
</dbReference>
<dbReference type="GO" id="GO:0050660">
    <property type="term" value="F:flavin adenine dinucleotide binding"/>
    <property type="evidence" value="ECO:0007669"/>
    <property type="project" value="InterPro"/>
</dbReference>
<feature type="binding site" evidence="1">
    <location>
        <position position="258"/>
    </location>
    <ligand>
        <name>[2Fe-2S] cluster</name>
        <dbReference type="ChEBI" id="CHEBI:190135"/>
    </ligand>
</feature>
<dbReference type="PRINTS" id="PR00406">
    <property type="entry name" value="CYTB5RDTASE"/>
</dbReference>
<dbReference type="SUPFAM" id="SSF63380">
    <property type="entry name" value="Riboflavin synthase domain-like"/>
    <property type="match status" value="1"/>
</dbReference>
<dbReference type="InterPro" id="IPR039261">
    <property type="entry name" value="FNR_nucleotide-bd"/>
</dbReference>
<dbReference type="PANTHER" id="PTHR43513:SF1">
    <property type="entry name" value="ANAEROBIC SULFITE REDUCTASE SUBUNIT B"/>
    <property type="match status" value="1"/>
</dbReference>
<protein>
    <submittedName>
        <fullName evidence="3">Ni/Fe hydrogenase subunit gamma</fullName>
    </submittedName>
</protein>
<keyword evidence="1" id="KW-0479">Metal-binding</keyword>
<dbReference type="PRINTS" id="PR00371">
    <property type="entry name" value="FPNCR"/>
</dbReference>
<name>A0A7T0BVA6_9BACT</name>
<evidence type="ECO:0000313" key="3">
    <source>
        <dbReference type="EMBL" id="QPJ61588.1"/>
    </source>
</evidence>
<gene>
    <name evidence="3" type="ORF">G3M70_06685</name>
</gene>
<dbReference type="Proteomes" id="UP000594688">
    <property type="component" value="Chromosome"/>
</dbReference>
<comment type="cofactor">
    <cofactor evidence="1">
        <name>[2Fe-2S] cluster</name>
        <dbReference type="ChEBI" id="CHEBI:190135"/>
    </cofactor>
    <text evidence="1">Binds 1 [2Fe-2S] cluster per subunit.</text>
</comment>
<dbReference type="InterPro" id="IPR019480">
    <property type="entry name" value="Dihydroorotate_DH_Fe-S-bd"/>
</dbReference>
<keyword evidence="1" id="KW-0001">2Fe-2S</keyword>
<dbReference type="InterPro" id="IPR012165">
    <property type="entry name" value="Cyt_c3_hydrogenase_gsu"/>
</dbReference>
<feature type="binding site" evidence="1">
    <location>
        <position position="242"/>
    </location>
    <ligand>
        <name>[2Fe-2S] cluster</name>
        <dbReference type="ChEBI" id="CHEBI:190135"/>
    </ligand>
</feature>
<evidence type="ECO:0000313" key="4">
    <source>
        <dbReference type="Proteomes" id="UP000594688"/>
    </source>
</evidence>
<feature type="domain" description="FAD-binding FR-type" evidence="2">
    <location>
        <begin position="9"/>
        <end position="106"/>
    </location>
</feature>
<evidence type="ECO:0000259" key="2">
    <source>
        <dbReference type="PROSITE" id="PS51384"/>
    </source>
</evidence>
<proteinExistence type="predicted"/>
<accession>A0A7T0BVA6</accession>
<dbReference type="PROSITE" id="PS51384">
    <property type="entry name" value="FAD_FR"/>
    <property type="match status" value="1"/>
</dbReference>
<dbReference type="InterPro" id="IPR001433">
    <property type="entry name" value="OxRdtase_FAD/NAD-bd"/>
</dbReference>
<dbReference type="PANTHER" id="PTHR43513">
    <property type="entry name" value="DIHYDROOROTATE DEHYDROGENASE B (NAD(+)), ELECTRON TRANSFER SUBUNIT"/>
    <property type="match status" value="1"/>
</dbReference>
<dbReference type="Gene3D" id="2.40.30.10">
    <property type="entry name" value="Translation factors"/>
    <property type="match status" value="1"/>
</dbReference>